<dbReference type="InterPro" id="IPR027417">
    <property type="entry name" value="P-loop_NTPase"/>
</dbReference>
<dbReference type="EMBL" id="CP001854">
    <property type="protein sequence ID" value="ADB52492.1"/>
    <property type="molecule type" value="Genomic_DNA"/>
</dbReference>
<feature type="region of interest" description="Disordered" evidence="4">
    <location>
        <begin position="1"/>
        <end position="23"/>
    </location>
</feature>
<organism evidence="6 7">
    <name type="scientific">Conexibacter woesei (strain DSM 14684 / CCUG 47730 / CIP 108061 / JCM 11494 / NBRC 100937 / ID131577)</name>
    <dbReference type="NCBI Taxonomy" id="469383"/>
    <lineage>
        <taxon>Bacteria</taxon>
        <taxon>Bacillati</taxon>
        <taxon>Actinomycetota</taxon>
        <taxon>Thermoleophilia</taxon>
        <taxon>Solirubrobacterales</taxon>
        <taxon>Conexibacteraceae</taxon>
        <taxon>Conexibacter</taxon>
    </lineage>
</organism>
<dbReference type="SUPFAM" id="SSF52540">
    <property type="entry name" value="P-loop containing nucleoside triphosphate hydrolases"/>
    <property type="match status" value="1"/>
</dbReference>
<evidence type="ECO:0000259" key="5">
    <source>
        <dbReference type="PROSITE" id="PS50893"/>
    </source>
</evidence>
<reference evidence="6 7" key="1">
    <citation type="journal article" date="2010" name="Stand. Genomic Sci.">
        <title>Complete genome sequence of Conexibacter woesei type strain (ID131577).</title>
        <authorList>
            <person name="Pukall R."/>
            <person name="Lapidus A."/>
            <person name="Glavina Del Rio T."/>
            <person name="Copeland A."/>
            <person name="Tice H."/>
            <person name="Cheng J.-F."/>
            <person name="Lucas S."/>
            <person name="Chen F."/>
            <person name="Nolan M."/>
            <person name="Bruce D."/>
            <person name="Goodwin L."/>
            <person name="Pitluck S."/>
            <person name="Mavromatis K."/>
            <person name="Ivanova N."/>
            <person name="Ovchinnikova G."/>
            <person name="Pati A."/>
            <person name="Chen A."/>
            <person name="Palaniappan K."/>
            <person name="Land M."/>
            <person name="Hauser L."/>
            <person name="Chang Y.-J."/>
            <person name="Jeffries C.D."/>
            <person name="Chain P."/>
            <person name="Meincke L."/>
            <person name="Sims D."/>
            <person name="Brettin T."/>
            <person name="Detter J.C."/>
            <person name="Rohde M."/>
            <person name="Goeker M."/>
            <person name="Bristow J."/>
            <person name="Eisen J.A."/>
            <person name="Markowitz V."/>
            <person name="Kyrpides N.C."/>
            <person name="Klenk H.-P."/>
            <person name="Hugenholtz P."/>
        </authorList>
    </citation>
    <scope>NUCLEOTIDE SEQUENCE [LARGE SCALE GENOMIC DNA]</scope>
    <source>
        <strain evidence="7">DSM 14684 / CIP 108061 / JCM 11494 / NBRC 100937 / ID131577</strain>
    </source>
</reference>
<evidence type="ECO:0000313" key="7">
    <source>
        <dbReference type="Proteomes" id="UP000008229"/>
    </source>
</evidence>
<dbReference type="STRING" id="469383.Cwoe_4077"/>
<sequence>MSVGRPQAANATEPARAAEQGGRRDTVITVDRLRVEFTRARKGDVVLALEDINLEIHEGEFLAVLGPSGCGKTTLLNAIAGLVPPTSGEVRLRGEPVCDPGPDRAVVFQDYALMPWRSVEDNVRFGVEMQPALRRNSAKRVQDAIDLVGLRGFERAYPRELSGGMQQRVGLARGLVAEPAILLMDEPFGAVDAMTREVMRNELERIMSETGKTVVFITHSVDEAILLGDRVAVFTSRPGRIKELLPVTLPRPRYGYDARALKEFIEMREHLWGLLNNEARVAAGATPDGS</sequence>
<keyword evidence="2" id="KW-0547">Nucleotide-binding</keyword>
<dbReference type="Proteomes" id="UP000008229">
    <property type="component" value="Chromosome"/>
</dbReference>
<dbReference type="GO" id="GO:0005524">
    <property type="term" value="F:ATP binding"/>
    <property type="evidence" value="ECO:0007669"/>
    <property type="project" value="UniProtKB-KW"/>
</dbReference>
<dbReference type="GO" id="GO:0016887">
    <property type="term" value="F:ATP hydrolysis activity"/>
    <property type="evidence" value="ECO:0007669"/>
    <property type="project" value="InterPro"/>
</dbReference>
<dbReference type="eggNOG" id="COG1116">
    <property type="taxonomic scope" value="Bacteria"/>
</dbReference>
<keyword evidence="3" id="KW-0067">ATP-binding</keyword>
<evidence type="ECO:0000256" key="4">
    <source>
        <dbReference type="SAM" id="MobiDB-lite"/>
    </source>
</evidence>
<feature type="domain" description="ABC transporter" evidence="5">
    <location>
        <begin position="33"/>
        <end position="261"/>
    </location>
</feature>
<evidence type="ECO:0000256" key="3">
    <source>
        <dbReference type="ARBA" id="ARBA00022840"/>
    </source>
</evidence>
<dbReference type="PROSITE" id="PS00211">
    <property type="entry name" value="ABC_TRANSPORTER_1"/>
    <property type="match status" value="1"/>
</dbReference>
<dbReference type="Pfam" id="PF00005">
    <property type="entry name" value="ABC_tran"/>
    <property type="match status" value="1"/>
</dbReference>
<dbReference type="RefSeq" id="WP_012935543.1">
    <property type="nucleotide sequence ID" value="NC_013739.1"/>
</dbReference>
<evidence type="ECO:0000313" key="6">
    <source>
        <dbReference type="EMBL" id="ADB52492.1"/>
    </source>
</evidence>
<dbReference type="SMART" id="SM00382">
    <property type="entry name" value="AAA"/>
    <property type="match status" value="1"/>
</dbReference>
<dbReference type="PANTHER" id="PTHR42788">
    <property type="entry name" value="TAURINE IMPORT ATP-BINDING PROTEIN-RELATED"/>
    <property type="match status" value="1"/>
</dbReference>
<dbReference type="HOGENOM" id="CLU_000604_1_22_11"/>
<proteinExistence type="predicted"/>
<dbReference type="PROSITE" id="PS50893">
    <property type="entry name" value="ABC_TRANSPORTER_2"/>
    <property type="match status" value="1"/>
</dbReference>
<dbReference type="InterPro" id="IPR017871">
    <property type="entry name" value="ABC_transporter-like_CS"/>
</dbReference>
<reference evidence="7" key="2">
    <citation type="submission" date="2010-01" db="EMBL/GenBank/DDBJ databases">
        <title>The complete genome of Conexibacter woesei DSM 14684.</title>
        <authorList>
            <consortium name="US DOE Joint Genome Institute (JGI-PGF)"/>
            <person name="Lucas S."/>
            <person name="Copeland A."/>
            <person name="Lapidus A."/>
            <person name="Glavina del Rio T."/>
            <person name="Dalin E."/>
            <person name="Tice H."/>
            <person name="Bruce D."/>
            <person name="Goodwin L."/>
            <person name="Pitluck S."/>
            <person name="Kyrpides N."/>
            <person name="Mavromatis K."/>
            <person name="Ivanova N."/>
            <person name="Mikhailova N."/>
            <person name="Chertkov O."/>
            <person name="Brettin T."/>
            <person name="Detter J.C."/>
            <person name="Han C."/>
            <person name="Larimer F."/>
            <person name="Land M."/>
            <person name="Hauser L."/>
            <person name="Markowitz V."/>
            <person name="Cheng J.-F."/>
            <person name="Hugenholtz P."/>
            <person name="Woyke T."/>
            <person name="Wu D."/>
            <person name="Pukall R."/>
            <person name="Steenblock K."/>
            <person name="Schneider S."/>
            <person name="Klenk H.-P."/>
            <person name="Eisen J.A."/>
        </authorList>
    </citation>
    <scope>NUCLEOTIDE SEQUENCE [LARGE SCALE GENOMIC DNA]</scope>
    <source>
        <strain evidence="7">DSM 14684 / CIP 108061 / JCM 11494 / NBRC 100937 / ID131577</strain>
    </source>
</reference>
<dbReference type="AlphaFoldDB" id="D3F4N5"/>
<protein>
    <submittedName>
        <fullName evidence="6">ABC transporter related protein</fullName>
    </submittedName>
</protein>
<dbReference type="CDD" id="cd03293">
    <property type="entry name" value="ABC_NrtD_SsuB_transporters"/>
    <property type="match status" value="1"/>
</dbReference>
<accession>D3F4N5</accession>
<keyword evidence="1" id="KW-0813">Transport</keyword>
<evidence type="ECO:0000256" key="2">
    <source>
        <dbReference type="ARBA" id="ARBA00022741"/>
    </source>
</evidence>
<feature type="compositionally biased region" description="Low complexity" evidence="4">
    <location>
        <begin position="8"/>
        <end position="18"/>
    </location>
</feature>
<name>D3F4N5_CONWI</name>
<dbReference type="InterPro" id="IPR050166">
    <property type="entry name" value="ABC_transporter_ATP-bind"/>
</dbReference>
<dbReference type="InterPro" id="IPR003439">
    <property type="entry name" value="ABC_transporter-like_ATP-bd"/>
</dbReference>
<dbReference type="KEGG" id="cwo:Cwoe_4077"/>
<keyword evidence="7" id="KW-1185">Reference proteome</keyword>
<gene>
    <name evidence="6" type="ordered locus">Cwoe_4077</name>
</gene>
<dbReference type="PANTHER" id="PTHR42788:SF13">
    <property type="entry name" value="ALIPHATIC SULFONATES IMPORT ATP-BINDING PROTEIN SSUB"/>
    <property type="match status" value="1"/>
</dbReference>
<evidence type="ECO:0000256" key="1">
    <source>
        <dbReference type="ARBA" id="ARBA00022448"/>
    </source>
</evidence>
<dbReference type="InterPro" id="IPR003593">
    <property type="entry name" value="AAA+_ATPase"/>
</dbReference>
<dbReference type="Gene3D" id="3.40.50.300">
    <property type="entry name" value="P-loop containing nucleotide triphosphate hydrolases"/>
    <property type="match status" value="1"/>
</dbReference>